<keyword evidence="3 8" id="KW-0812">Transmembrane</keyword>
<comment type="similarity">
    <text evidence="2">Belongs to the transient receptor potential (TRP) ion channel family.</text>
</comment>
<feature type="transmembrane region" description="Helical" evidence="8">
    <location>
        <begin position="521"/>
        <end position="544"/>
    </location>
</feature>
<reference evidence="11 12" key="1">
    <citation type="journal article" date="2016" name="Proc. Natl. Acad. Sci. U.S.A.">
        <title>Comparative genomics of biotechnologically important yeasts.</title>
        <authorList>
            <person name="Riley R."/>
            <person name="Haridas S."/>
            <person name="Wolfe K.H."/>
            <person name="Lopes M.R."/>
            <person name="Hittinger C.T."/>
            <person name="Goeker M."/>
            <person name="Salamov A.A."/>
            <person name="Wisecaver J.H."/>
            <person name="Long T.M."/>
            <person name="Calvey C.H."/>
            <person name="Aerts A.L."/>
            <person name="Barry K.W."/>
            <person name="Choi C."/>
            <person name="Clum A."/>
            <person name="Coughlan A.Y."/>
            <person name="Deshpande S."/>
            <person name="Douglass A.P."/>
            <person name="Hanson S.J."/>
            <person name="Klenk H.-P."/>
            <person name="LaButti K.M."/>
            <person name="Lapidus A."/>
            <person name="Lindquist E.A."/>
            <person name="Lipzen A.M."/>
            <person name="Meier-Kolthoff J.P."/>
            <person name="Ohm R.A."/>
            <person name="Otillar R.P."/>
            <person name="Pangilinan J.L."/>
            <person name="Peng Y."/>
            <person name="Rokas A."/>
            <person name="Rosa C.A."/>
            <person name="Scheuner C."/>
            <person name="Sibirny A.A."/>
            <person name="Slot J.C."/>
            <person name="Stielow J.B."/>
            <person name="Sun H."/>
            <person name="Kurtzman C.P."/>
            <person name="Blackwell M."/>
            <person name="Grigoriev I.V."/>
            <person name="Jeffries T.W."/>
        </authorList>
    </citation>
    <scope>NUCLEOTIDE SEQUENCE [LARGE SCALE GENOMIC DNA]</scope>
    <source>
        <strain evidence="12">ATCC 58044 / CBS 1984 / NCYC 433 / NRRL Y-366-8</strain>
    </source>
</reference>
<feature type="signal peptide" evidence="9">
    <location>
        <begin position="1"/>
        <end position="20"/>
    </location>
</feature>
<sequence>MKLFTYILVGLVHLAIGVNAKRVLKASSLVTCMENSLLSASYFDVIFNPDDGSLHYTLDFTSEISDYIIADVDVYAYGFKIISRKIDLCSLNWKQFCPLFPGSVEVDSIEYISKEYISQIPGIAYTVPDIDAFARVKIEDRNGTQLACIQAFFTNGKTVSQTGAKWATAVIAGLGLLTSAVASAFGNSNAASHISANAVSLFLYFQSVVVIAMQHVDEVPPIASAWAENLAWSMGLIRVSFMQKIFRWYVQATGGTPTLNLTSTTINILVQRSVDYVGAVAKRGVELFKREKPLVLYGNANVLIFRGIKRIAYNARIELTSVVCTGFTFFVLCAYVLIGLILVFKYGSELFIRAGWMKNHRFLDFRQNWKSILKGVLSRYIYIGFTQLIILSLWEFVQRDSPAVIVLAVLFLIFALGILLWTCFRVFSFARQSIKQHKNPAAILYGDQKFLDKYGYFYTMFNANKYWWGIVLLGHCLIKAIFIAFCQASGKTQAMVFWIVDMAYLGVLIHFKPYLNSPTNIVNILIQLVTTINSFLFVFYSNIFGQPAAVASIMGWVFFILNAAFTVILLILTLVGCGYVLFSKNPDTRFKPARDDRTSFQRFSHNAGQKGPTAELMALGLTAKDHSMNWENELQDMKKSTYSSTKNPSSSTTGADDEDNTVPIADDEKETFTGKVVRKLTGGRSLKRNKSKNNKEKRLLSDSSYLGHHGDADHDDQEPEPPLPKEQLSNLHRKEDSLASFGHAQNRINNDDITSTNDFIGGGKNNNSHNNRYSQNDDLNDLDEAVPYTKF</sequence>
<feature type="compositionally biased region" description="Polar residues" evidence="7">
    <location>
        <begin position="746"/>
        <end position="758"/>
    </location>
</feature>
<evidence type="ECO:0000313" key="11">
    <source>
        <dbReference type="EMBL" id="ODQ58065.1"/>
    </source>
</evidence>
<dbReference type="STRING" id="683960.A0A1E3NY88"/>
<gene>
    <name evidence="11" type="ORF">WICANDRAFT_33846</name>
</gene>
<dbReference type="EMBL" id="KV454212">
    <property type="protein sequence ID" value="ODQ58065.1"/>
    <property type="molecule type" value="Genomic_DNA"/>
</dbReference>
<dbReference type="Pfam" id="PF14558">
    <property type="entry name" value="TRP_N"/>
    <property type="match status" value="1"/>
</dbReference>
<dbReference type="InterPro" id="IPR010308">
    <property type="entry name" value="TRP_C"/>
</dbReference>
<keyword evidence="12" id="KW-1185">Reference proteome</keyword>
<feature type="compositionally biased region" description="Acidic residues" evidence="7">
    <location>
        <begin position="655"/>
        <end position="669"/>
    </location>
</feature>
<dbReference type="GeneID" id="30199363"/>
<feature type="domain" description="ML-like" evidence="10">
    <location>
        <begin position="22"/>
        <end position="160"/>
    </location>
</feature>
<dbReference type="RefSeq" id="XP_019037272.1">
    <property type="nucleotide sequence ID" value="XM_019182117.1"/>
</dbReference>
<accession>A0A1E3NY88</accession>
<protein>
    <recommendedName>
        <fullName evidence="10">ML-like domain-containing protein</fullName>
    </recommendedName>
</protein>
<feature type="transmembrane region" description="Helical" evidence="8">
    <location>
        <begin position="380"/>
        <end position="397"/>
    </location>
</feature>
<dbReference type="GO" id="GO:0016020">
    <property type="term" value="C:membrane"/>
    <property type="evidence" value="ECO:0007669"/>
    <property type="project" value="UniProtKB-SubCell"/>
</dbReference>
<feature type="transmembrane region" description="Helical" evidence="8">
    <location>
        <begin position="495"/>
        <end position="515"/>
    </location>
</feature>
<dbReference type="AlphaFoldDB" id="A0A1E3NY88"/>
<proteinExistence type="inferred from homology"/>
<feature type="region of interest" description="Disordered" evidence="7">
    <location>
        <begin position="637"/>
        <end position="670"/>
    </location>
</feature>
<dbReference type="PANTHER" id="PTHR31145">
    <property type="entry name" value="INTEGRAL MEMBRANE PROTEIN (AFU_ORTHOLOGUE AFUA_7G01610)"/>
    <property type="match status" value="1"/>
</dbReference>
<feature type="transmembrane region" description="Helical" evidence="8">
    <location>
        <begin position="319"/>
        <end position="344"/>
    </location>
</feature>
<feature type="transmembrane region" description="Helical" evidence="8">
    <location>
        <begin position="556"/>
        <end position="582"/>
    </location>
</feature>
<comment type="subcellular location">
    <subcellularLocation>
        <location evidence="1">Membrane</location>
        <topology evidence="1">Multi-pass membrane protein</topology>
    </subcellularLocation>
</comment>
<dbReference type="SMART" id="SM01320">
    <property type="entry name" value="TRP_N"/>
    <property type="match status" value="1"/>
</dbReference>
<feature type="region of interest" description="Disordered" evidence="7">
    <location>
        <begin position="743"/>
        <end position="791"/>
    </location>
</feature>
<feature type="transmembrane region" description="Helical" evidence="8">
    <location>
        <begin position="404"/>
        <end position="427"/>
    </location>
</feature>
<dbReference type="InterPro" id="IPR032800">
    <property type="entry name" value="TRP_N"/>
</dbReference>
<evidence type="ECO:0000256" key="3">
    <source>
        <dbReference type="ARBA" id="ARBA00022692"/>
    </source>
</evidence>
<dbReference type="GO" id="GO:0009272">
    <property type="term" value="P:fungal-type cell wall biogenesis"/>
    <property type="evidence" value="ECO:0007669"/>
    <property type="project" value="TreeGrafter"/>
</dbReference>
<feature type="transmembrane region" description="Helical" evidence="8">
    <location>
        <begin position="466"/>
        <end position="488"/>
    </location>
</feature>
<name>A0A1E3NY88_WICAA</name>
<keyword evidence="4 9" id="KW-0732">Signal</keyword>
<evidence type="ECO:0000259" key="10">
    <source>
        <dbReference type="SMART" id="SM01320"/>
    </source>
</evidence>
<evidence type="ECO:0000256" key="7">
    <source>
        <dbReference type="SAM" id="MobiDB-lite"/>
    </source>
</evidence>
<evidence type="ECO:0000256" key="8">
    <source>
        <dbReference type="SAM" id="Phobius"/>
    </source>
</evidence>
<evidence type="ECO:0000256" key="4">
    <source>
        <dbReference type="ARBA" id="ARBA00022729"/>
    </source>
</evidence>
<dbReference type="Pfam" id="PF06011">
    <property type="entry name" value="TRP"/>
    <property type="match status" value="1"/>
</dbReference>
<dbReference type="InterPro" id="IPR040241">
    <property type="entry name" value="TRP_Flc/Pkd2-like"/>
</dbReference>
<evidence type="ECO:0000256" key="5">
    <source>
        <dbReference type="ARBA" id="ARBA00022989"/>
    </source>
</evidence>
<keyword evidence="6 8" id="KW-0472">Membrane</keyword>
<organism evidence="11 12">
    <name type="scientific">Wickerhamomyces anomalus (strain ATCC 58044 / CBS 1984 / NCYC 433 / NRRL Y-366-8)</name>
    <name type="common">Yeast</name>
    <name type="synonym">Hansenula anomala</name>
    <dbReference type="NCBI Taxonomy" id="683960"/>
    <lineage>
        <taxon>Eukaryota</taxon>
        <taxon>Fungi</taxon>
        <taxon>Dikarya</taxon>
        <taxon>Ascomycota</taxon>
        <taxon>Saccharomycotina</taxon>
        <taxon>Saccharomycetes</taxon>
        <taxon>Phaffomycetales</taxon>
        <taxon>Wickerhamomycetaceae</taxon>
        <taxon>Wickerhamomyces</taxon>
    </lineage>
</organism>
<dbReference type="OrthoDB" id="5212126at2759"/>
<dbReference type="Proteomes" id="UP000094112">
    <property type="component" value="Unassembled WGS sequence"/>
</dbReference>
<feature type="compositionally biased region" description="Low complexity" evidence="7">
    <location>
        <begin position="640"/>
        <end position="653"/>
    </location>
</feature>
<feature type="region of interest" description="Disordered" evidence="7">
    <location>
        <begin position="682"/>
        <end position="727"/>
    </location>
</feature>
<evidence type="ECO:0000256" key="9">
    <source>
        <dbReference type="SAM" id="SignalP"/>
    </source>
</evidence>
<dbReference type="PANTHER" id="PTHR31145:SF4">
    <property type="entry name" value="FLAVIN CARRIER PROTEIN 1-RELATED"/>
    <property type="match status" value="1"/>
</dbReference>
<feature type="chain" id="PRO_5009133563" description="ML-like domain-containing protein" evidence="9">
    <location>
        <begin position="21"/>
        <end position="791"/>
    </location>
</feature>
<dbReference type="GO" id="GO:0055085">
    <property type="term" value="P:transmembrane transport"/>
    <property type="evidence" value="ECO:0007669"/>
    <property type="project" value="TreeGrafter"/>
</dbReference>
<evidence type="ECO:0000313" key="12">
    <source>
        <dbReference type="Proteomes" id="UP000094112"/>
    </source>
</evidence>
<keyword evidence="5 8" id="KW-1133">Transmembrane helix</keyword>
<evidence type="ECO:0000256" key="2">
    <source>
        <dbReference type="ARBA" id="ARBA00010642"/>
    </source>
</evidence>
<evidence type="ECO:0000256" key="1">
    <source>
        <dbReference type="ARBA" id="ARBA00004141"/>
    </source>
</evidence>
<evidence type="ECO:0000256" key="6">
    <source>
        <dbReference type="ARBA" id="ARBA00023136"/>
    </source>
</evidence>